<proteinExistence type="predicted"/>
<dbReference type="EMBL" id="CP022098">
    <property type="protein sequence ID" value="ATB40291.1"/>
    <property type="molecule type" value="Genomic_DNA"/>
</dbReference>
<dbReference type="AlphaFoldDB" id="A0A250JA48"/>
<organism evidence="2 3">
    <name type="scientific">Cystobacter fuscus</name>
    <dbReference type="NCBI Taxonomy" id="43"/>
    <lineage>
        <taxon>Bacteria</taxon>
        <taxon>Pseudomonadati</taxon>
        <taxon>Myxococcota</taxon>
        <taxon>Myxococcia</taxon>
        <taxon>Myxococcales</taxon>
        <taxon>Cystobacterineae</taxon>
        <taxon>Archangiaceae</taxon>
        <taxon>Cystobacter</taxon>
    </lineage>
</organism>
<dbReference type="Proteomes" id="UP000217257">
    <property type="component" value="Chromosome"/>
</dbReference>
<gene>
    <name evidence="2" type="ORF">CYFUS_005739</name>
</gene>
<feature type="chain" id="PRO_5011970392" evidence="1">
    <location>
        <begin position="19"/>
        <end position="455"/>
    </location>
</feature>
<sequence length="455" mass="51531">MRSPMVALWLSLSSSALAEPLVVLPNTLAVAEEDGRQFISVRENGAEIEASIQFVTSWSESVGLLRARQGEAFYGLDVVKVDVLPTRTELASSFFTQDNPALLDVRFEYGVNRVTIRLRFNRDYDVSQIREALTFPASLGTVDGRVICLGTMVSPQCDAEIKRIPLINPRAVRMNPAENLPRAHYVYLRAYATQLMMTSTPYLSEAFSDIVRSRYWAGGNCEQVELEWHREACLLARRYSGASHASLGGAIMGLGRRLYPEESFEDGEGFLVEGAHFGLRQLNSKFDFERLRQKLEQEFVLENSVRNIRSALPFVNPGEGLHRWRFDIQGNALSWRGRKIALASGSHMRGETQLMFSARGRKYRVPVSYSIHLGFTYDPLARKVTLDDVHVQNLKLLGQDWPGYNPVVGYRSDMEIFINGYFTSAREKAKISRSIEVFLTRLQNEHTGFEPFLNP</sequence>
<feature type="signal peptide" evidence="1">
    <location>
        <begin position="1"/>
        <end position="18"/>
    </location>
</feature>
<dbReference type="KEGG" id="cfus:CYFUS_005739"/>
<evidence type="ECO:0000313" key="2">
    <source>
        <dbReference type="EMBL" id="ATB40291.1"/>
    </source>
</evidence>
<evidence type="ECO:0000256" key="1">
    <source>
        <dbReference type="SAM" id="SignalP"/>
    </source>
</evidence>
<reference evidence="2 3" key="1">
    <citation type="submission" date="2017-06" db="EMBL/GenBank/DDBJ databases">
        <title>Sequencing and comparative analysis of myxobacterial genomes.</title>
        <authorList>
            <person name="Rupp O."/>
            <person name="Goesmann A."/>
            <person name="Sogaard-Andersen L."/>
        </authorList>
    </citation>
    <scope>NUCLEOTIDE SEQUENCE [LARGE SCALE GENOMIC DNA]</scope>
    <source>
        <strain evidence="2 3">DSM 52655</strain>
    </source>
</reference>
<evidence type="ECO:0000313" key="3">
    <source>
        <dbReference type="Proteomes" id="UP000217257"/>
    </source>
</evidence>
<accession>A0A250JA48</accession>
<dbReference type="RefSeq" id="WP_157758719.1">
    <property type="nucleotide sequence ID" value="NZ_CP022098.1"/>
</dbReference>
<name>A0A250JA48_9BACT</name>
<keyword evidence="1" id="KW-0732">Signal</keyword>
<protein>
    <submittedName>
        <fullName evidence="2">Uncharacterized protein</fullName>
    </submittedName>
</protein>